<reference evidence="1 2" key="1">
    <citation type="submission" date="2009-10" db="EMBL/GenBank/DDBJ databases">
        <authorList>
            <person name="Weinstock G."/>
            <person name="Sodergren E."/>
            <person name="Clifton S."/>
            <person name="Fulton L."/>
            <person name="Fulton B."/>
            <person name="Courtney L."/>
            <person name="Fronick C."/>
            <person name="Harrison M."/>
            <person name="Strong C."/>
            <person name="Farmer C."/>
            <person name="Delahaunty K."/>
            <person name="Markovic C."/>
            <person name="Hall O."/>
            <person name="Minx P."/>
            <person name="Tomlinson C."/>
            <person name="Mitreva M."/>
            <person name="Nelson J."/>
            <person name="Hou S."/>
            <person name="Wollam A."/>
            <person name="Pepin K.H."/>
            <person name="Johnson M."/>
            <person name="Bhonagiri V."/>
            <person name="Nash W.E."/>
            <person name="Warren W."/>
            <person name="Chinwalla A."/>
            <person name="Mardis E.R."/>
            <person name="Wilson R.K."/>
        </authorList>
    </citation>
    <scope>NUCLEOTIDE SEQUENCE [LARGE SCALE GENOMIC DNA]</scope>
    <source>
        <strain evidence="2">ATCC 25996 / DSM 4631 / NCTC 10774 / M26</strain>
    </source>
</reference>
<proteinExistence type="predicted"/>
<protein>
    <submittedName>
        <fullName evidence="1">Uncharacterized protein</fullName>
    </submittedName>
</protein>
<organism evidence="1 2">
    <name type="scientific">Neisseria mucosa (strain ATCC 25996 / DSM 4631 / NCTC 10774 / M26)</name>
    <dbReference type="NCBI Taxonomy" id="546266"/>
    <lineage>
        <taxon>Bacteria</taxon>
        <taxon>Pseudomonadati</taxon>
        <taxon>Pseudomonadota</taxon>
        <taxon>Betaproteobacteria</taxon>
        <taxon>Neisseriales</taxon>
        <taxon>Neisseriaceae</taxon>
        <taxon>Neisseria</taxon>
    </lineage>
</organism>
<dbReference type="STRING" id="546266.NEIMUCOT_06315"/>
<accession>D3A080</accession>
<dbReference type="EMBL" id="ACDX02000024">
    <property type="protein sequence ID" value="EFC87283.1"/>
    <property type="molecule type" value="Genomic_DNA"/>
</dbReference>
<evidence type="ECO:0000313" key="1">
    <source>
        <dbReference type="EMBL" id="EFC87283.1"/>
    </source>
</evidence>
<evidence type="ECO:0000313" key="2">
    <source>
        <dbReference type="Proteomes" id="UP000003344"/>
    </source>
</evidence>
<comment type="caution">
    <text evidence="1">The sequence shown here is derived from an EMBL/GenBank/DDBJ whole genome shotgun (WGS) entry which is preliminary data.</text>
</comment>
<name>D3A080_NEIM2</name>
<gene>
    <name evidence="1" type="ORF">NEIMUCOT_06315</name>
</gene>
<dbReference type="Proteomes" id="UP000003344">
    <property type="component" value="Unassembled WGS sequence"/>
</dbReference>
<dbReference type="AlphaFoldDB" id="D3A080"/>
<sequence length="73" mass="8388">MNKLEKQQKKSPETSDDLCFEIFNPLNRYKGGRVIPLGKMIGLFSGIWILKEGYYSLFPRVFPSFSLLKTTAV</sequence>